<feature type="region of interest" description="Disordered" evidence="1">
    <location>
        <begin position="28"/>
        <end position="49"/>
    </location>
</feature>
<evidence type="ECO:0000313" key="3">
    <source>
        <dbReference type="Proteomes" id="UP001530315"/>
    </source>
</evidence>
<proteinExistence type="predicted"/>
<keyword evidence="3" id="KW-1185">Reference proteome</keyword>
<organism evidence="2 3">
    <name type="scientific">Stephanodiscus triporus</name>
    <dbReference type="NCBI Taxonomy" id="2934178"/>
    <lineage>
        <taxon>Eukaryota</taxon>
        <taxon>Sar</taxon>
        <taxon>Stramenopiles</taxon>
        <taxon>Ochrophyta</taxon>
        <taxon>Bacillariophyta</taxon>
        <taxon>Coscinodiscophyceae</taxon>
        <taxon>Thalassiosirophycidae</taxon>
        <taxon>Stephanodiscales</taxon>
        <taxon>Stephanodiscaceae</taxon>
        <taxon>Stephanodiscus</taxon>
    </lineage>
</organism>
<dbReference type="EMBL" id="JALLAZ020001769">
    <property type="protein sequence ID" value="KAL3764604.1"/>
    <property type="molecule type" value="Genomic_DNA"/>
</dbReference>
<feature type="region of interest" description="Disordered" evidence="1">
    <location>
        <begin position="1"/>
        <end position="20"/>
    </location>
</feature>
<protein>
    <submittedName>
        <fullName evidence="2">Uncharacterized protein</fullName>
    </submittedName>
</protein>
<sequence>MDRGGESGTSSPGGNLIESKTRNYVARPGTSSRFSLRGGAVGRQKTAGATDGTFAGVYPPGAQYDTAADLIYAIRNGGADVAIWTAAPSSTLPGPDDYAVDGEGIGDVTNGKQLHAKKRKPHQQRDTVTSADALVSVRLRIPGGKNAATLTPFTIPTSSSKGMAPPAAVGAAGCCEDGSIWVAIRFRSNENWGTFQILIVERSSNDEMEANGARSDMKSTKRRKAAADVNDEHEKNGWRILDSCATGTMDNASVLLTIQSMMLSRDKAEVSFRTHQVRINNNDNEEQHASVHIERFAKQNILQLETSESDVAIKLYADSLLIVHRKKNGRWMFTSVNLSGSDGALIDSTRTFPLPLDQMECATVFSFGRVGKDIIAILIKCRGNCPEAFLMSLRVIDFRRKAELSSVSWVEGDVSMIDDTSSIKDSRMTKMLHDKPCRAMITNELDGSIALLTSSKGGSLVIVSSKVQLSSSTPQSAPMASTFVSLASALRLVATSLSPPGEARALTLMAGLNSNLSKISSGADVFPNQNVVYDATDIFVASELLVSSAKQLIKHAESSARNRLLTNGNSKKVSNASDETNAHSISWKQVYQDSCTLITKIKGEKHNHSKRMVNGIKRGVSTVKTLPVTTYDIPKGFVEMAFKETAAVLLSLHGATAPANNQSEFRGVSQEAACVLVDVLQTNHISARADYGLRSLHREHVFLSILRACPSVSLTDAGSKTVGKLHVLDAMLKHVLDVPESALVSILRLLIRNASVDDAVTYYATAPETSKRGIVLSNRYKAMSDTQEDERNHIGAKLLSEAVLDFTSKVVTYSSCNHSFLTKAMRDSINTSGEVETLLLTLSKLLRVGGTRELQEEVNDSSKQVNLSLGTIQWITALTDAHMGTILTITNNGGLVIDRIQRAVRSAMAQSEFASELRKILDHVITGGDSMNFEAKYVDHNSSPTDTAIMPYTVERLAF</sequence>
<gene>
    <name evidence="2" type="ORF">ACHAW5_000479</name>
</gene>
<dbReference type="Proteomes" id="UP001530315">
    <property type="component" value="Unassembled WGS sequence"/>
</dbReference>
<name>A0ABD3MKZ1_9STRA</name>
<evidence type="ECO:0000256" key="1">
    <source>
        <dbReference type="SAM" id="MobiDB-lite"/>
    </source>
</evidence>
<reference evidence="2 3" key="1">
    <citation type="submission" date="2024-10" db="EMBL/GenBank/DDBJ databases">
        <title>Updated reference genomes for cyclostephanoid diatoms.</title>
        <authorList>
            <person name="Roberts W.R."/>
            <person name="Alverson A.J."/>
        </authorList>
    </citation>
    <scope>NUCLEOTIDE SEQUENCE [LARGE SCALE GENOMIC DNA]</scope>
    <source>
        <strain evidence="2 3">AJA276-08</strain>
    </source>
</reference>
<accession>A0ABD3MKZ1</accession>
<evidence type="ECO:0000313" key="2">
    <source>
        <dbReference type="EMBL" id="KAL3764604.1"/>
    </source>
</evidence>
<dbReference type="AlphaFoldDB" id="A0ABD3MKZ1"/>
<feature type="region of interest" description="Disordered" evidence="1">
    <location>
        <begin position="208"/>
        <end position="230"/>
    </location>
</feature>
<comment type="caution">
    <text evidence="2">The sequence shown here is derived from an EMBL/GenBank/DDBJ whole genome shotgun (WGS) entry which is preliminary data.</text>
</comment>